<dbReference type="Pfam" id="PF13466">
    <property type="entry name" value="STAS_2"/>
    <property type="match status" value="1"/>
</dbReference>
<gene>
    <name evidence="2" type="ORF">G113_00719</name>
</gene>
<dbReference type="PANTHER" id="PTHR35849">
    <property type="entry name" value="BLR2341 PROTEIN"/>
    <property type="match status" value="1"/>
</dbReference>
<accession>R1GZR7</accession>
<reference evidence="2 3" key="1">
    <citation type="journal article" date="2013" name="Genome Announc.">
        <title>Draft Genome Sequence of Aeromonas molluscorum Strain 848TT, Isolated from Bivalve Molluscs.</title>
        <authorList>
            <person name="Spataro N."/>
            <person name="Farfan M."/>
            <person name="Albarral V."/>
            <person name="Sanglas A."/>
            <person name="Loren J.G."/>
            <person name="Fuste M.C."/>
            <person name="Bosch E."/>
        </authorList>
    </citation>
    <scope>NUCLEOTIDE SEQUENCE [LARGE SCALE GENOMIC DNA]</scope>
    <source>
        <strain evidence="2 3">848</strain>
    </source>
</reference>
<protein>
    <recommendedName>
        <fullName evidence="1">STAS domain-containing protein</fullName>
    </recommendedName>
</protein>
<dbReference type="InterPro" id="IPR052746">
    <property type="entry name" value="MlaB_ABC_Transporter"/>
</dbReference>
<dbReference type="PROSITE" id="PS50801">
    <property type="entry name" value="STAS"/>
    <property type="match status" value="1"/>
</dbReference>
<dbReference type="EMBL" id="AQGQ01000002">
    <property type="protein sequence ID" value="EOD56935.1"/>
    <property type="molecule type" value="Genomic_DNA"/>
</dbReference>
<evidence type="ECO:0000313" key="3">
    <source>
        <dbReference type="Proteomes" id="UP000013526"/>
    </source>
</evidence>
<dbReference type="InterPro" id="IPR036513">
    <property type="entry name" value="STAS_dom_sf"/>
</dbReference>
<dbReference type="SUPFAM" id="SSF52091">
    <property type="entry name" value="SpoIIaa-like"/>
    <property type="match status" value="1"/>
</dbReference>
<sequence>MFGTDLQSEQVITLWQSRDQWWQQDSLDLSRVERLDSAGLALLVKWAKAALARGSQPQLINATADIYTLATLYGVVGLFQPIAQQTEDA</sequence>
<keyword evidence="3" id="KW-1185">Reference proteome</keyword>
<feature type="domain" description="STAS" evidence="1">
    <location>
        <begin position="27"/>
        <end position="89"/>
    </location>
</feature>
<dbReference type="PATRIC" id="fig|1268236.3.peg.145"/>
<dbReference type="PANTHER" id="PTHR35849:SF1">
    <property type="entry name" value="INTERMEMBRANE PHOSPHOLIPID TRANSPORT SYSTEM BINDING PROTEIN MLAB"/>
    <property type="match status" value="1"/>
</dbReference>
<dbReference type="CDD" id="cd07043">
    <property type="entry name" value="STAS_anti-anti-sigma_factors"/>
    <property type="match status" value="1"/>
</dbReference>
<dbReference type="Gene3D" id="3.30.750.24">
    <property type="entry name" value="STAS domain"/>
    <property type="match status" value="1"/>
</dbReference>
<dbReference type="Proteomes" id="UP000013526">
    <property type="component" value="Unassembled WGS sequence"/>
</dbReference>
<proteinExistence type="predicted"/>
<organism evidence="2 3">
    <name type="scientific">Aeromonas molluscorum 848</name>
    <dbReference type="NCBI Taxonomy" id="1268236"/>
    <lineage>
        <taxon>Bacteria</taxon>
        <taxon>Pseudomonadati</taxon>
        <taxon>Pseudomonadota</taxon>
        <taxon>Gammaproteobacteria</taxon>
        <taxon>Aeromonadales</taxon>
        <taxon>Aeromonadaceae</taxon>
        <taxon>Aeromonas</taxon>
    </lineage>
</organism>
<dbReference type="InterPro" id="IPR058548">
    <property type="entry name" value="MlaB-like_STAS"/>
</dbReference>
<dbReference type="InterPro" id="IPR002645">
    <property type="entry name" value="STAS_dom"/>
</dbReference>
<evidence type="ECO:0000259" key="1">
    <source>
        <dbReference type="PROSITE" id="PS50801"/>
    </source>
</evidence>
<dbReference type="AlphaFoldDB" id="R1GZR7"/>
<comment type="caution">
    <text evidence="2">The sequence shown here is derived from an EMBL/GenBank/DDBJ whole genome shotgun (WGS) entry which is preliminary data.</text>
</comment>
<name>R1GZR7_9GAMM</name>
<evidence type="ECO:0000313" key="2">
    <source>
        <dbReference type="EMBL" id="EOD56935.1"/>
    </source>
</evidence>